<dbReference type="InterPro" id="IPR001015">
    <property type="entry name" value="Ferrochelatase"/>
</dbReference>
<dbReference type="OrthoDB" id="1323at2759"/>
<gene>
    <name evidence="16" type="ORF">DR999_PMT16187</name>
</gene>
<protein>
    <recommendedName>
        <fullName evidence="14">Ferrochelatase</fullName>
        <ecNumber evidence="14">4.98.1.1</ecNumber>
    </recommendedName>
</protein>
<evidence type="ECO:0000256" key="11">
    <source>
        <dbReference type="ARBA" id="ARBA00023239"/>
    </source>
</evidence>
<keyword evidence="8" id="KW-0496">Mitochondrion</keyword>
<dbReference type="GO" id="GO:0004325">
    <property type="term" value="F:ferrochelatase activity"/>
    <property type="evidence" value="ECO:0007669"/>
    <property type="project" value="UniProtKB-UniRule"/>
</dbReference>
<keyword evidence="16" id="KW-0675">Receptor</keyword>
<dbReference type="InterPro" id="IPR019772">
    <property type="entry name" value="Ferrochelatase_AS"/>
</dbReference>
<evidence type="ECO:0000256" key="1">
    <source>
        <dbReference type="ARBA" id="ARBA00004443"/>
    </source>
</evidence>
<dbReference type="Pfam" id="PF00762">
    <property type="entry name" value="Ferrochelatase"/>
    <property type="match status" value="1"/>
</dbReference>
<evidence type="ECO:0000256" key="12">
    <source>
        <dbReference type="ARBA" id="ARBA00023244"/>
    </source>
</evidence>
<dbReference type="AlphaFoldDB" id="A0A4D9DWV7"/>
<keyword evidence="5 14" id="KW-0999">Mitochondrion inner membrane</keyword>
<dbReference type="GO" id="GO:0005743">
    <property type="term" value="C:mitochondrial inner membrane"/>
    <property type="evidence" value="ECO:0007669"/>
    <property type="project" value="UniProtKB-SubCell"/>
</dbReference>
<evidence type="ECO:0000256" key="8">
    <source>
        <dbReference type="ARBA" id="ARBA00023128"/>
    </source>
</evidence>
<sequence>MEVAMRPHSDPGQGTPLYIGHKWQGVHLLLLSPNPALAVSPLWTPYQGLVGRPNGGLAAMCSGKGGDGYKKLRTGCVVRFLQAKGQQGALEETAVGVSQPTDRSQTEEARVTRGSFCTYQALETCSASPRKVGEKGKRGRFPQACNRELVTPRAKQTHVFLTQENGGRADPEGSWQGGKRRQREASPLQLVLRRFQQGKGTLFPGRLQTKGMYLVHTNMAAAFRAANRVLCPFMKSSSCSQVRVQIQWRGQSTAAAATQTKSTEPQIQPEKRKTKTGILMLNMGGPETLGDVHDFLLRLFLDKDLMTLPVQNKLAPFIAKRRTPKIQEQYSKIGGGSPIKKWTVTQGEGMVKLLDEMSPHTAPHKYYIGFRYVHPLTEEAIEEMEEDGVERAIAFTQYPQYSCSTTGSSLNAIYRYYNKKGEKPKMKWSIIDRWPTHPLLIQCFADHIQKELDLFPPEKRKDVVILFSAHSLPMSVVNRGDPYPQEVGATVQRVMEKLNFSNPYRLVWQSKVGPMPWLGPQTDETIEGLCKRGKKNILLVPIAFTSDHIETLYELDIEYAQVLANECGVENIRRAESLNGNPLFSKALADLVYSHIQSNEICSKQLTLRCPLCVNPVCREAKSFFTNQQL</sequence>
<comment type="catalytic activity">
    <reaction evidence="13">
        <text>heme b + 2 H(+) = protoporphyrin IX + Fe(2+)</text>
        <dbReference type="Rhea" id="RHEA:22584"/>
        <dbReference type="ChEBI" id="CHEBI:15378"/>
        <dbReference type="ChEBI" id="CHEBI:29033"/>
        <dbReference type="ChEBI" id="CHEBI:57306"/>
        <dbReference type="ChEBI" id="CHEBI:60344"/>
        <dbReference type="EC" id="4.98.1.1"/>
    </reaction>
    <physiologicalReaction direction="right-to-left" evidence="13">
        <dbReference type="Rhea" id="RHEA:22586"/>
    </physiologicalReaction>
</comment>
<comment type="function">
    <text evidence="14">Catalyzes the ferrous insertion into protoporphyrin IX.</text>
</comment>
<dbReference type="FunFam" id="3.40.50.1400:FF:000003">
    <property type="entry name" value="Ferrochelatase"/>
    <property type="match status" value="1"/>
</dbReference>
<evidence type="ECO:0000256" key="9">
    <source>
        <dbReference type="ARBA" id="ARBA00023133"/>
    </source>
</evidence>
<comment type="subcellular location">
    <subcellularLocation>
        <location evidence="1">Mitochondrion inner membrane</location>
        <topology evidence="1">Peripheral membrane protein</topology>
        <orientation evidence="1">Matrix side</orientation>
    </subcellularLocation>
</comment>
<comment type="pathway">
    <text evidence="2 14">Porphyrin-containing compound metabolism; protoheme biosynthesis; protoheme from protoporphyrin-IX: step 1/1.</text>
</comment>
<dbReference type="CDD" id="cd03411">
    <property type="entry name" value="Ferrochelatase_N"/>
    <property type="match status" value="1"/>
</dbReference>
<dbReference type="InterPro" id="IPR033644">
    <property type="entry name" value="Ferrochelatase_C"/>
</dbReference>
<reference evidence="16 17" key="1">
    <citation type="submission" date="2019-04" db="EMBL/GenBank/DDBJ databases">
        <title>Draft genome of the big-headed turtle Platysternon megacephalum.</title>
        <authorList>
            <person name="Gong S."/>
        </authorList>
    </citation>
    <scope>NUCLEOTIDE SEQUENCE [LARGE SCALE GENOMIC DNA]</scope>
    <source>
        <strain evidence="16">DO16091913</strain>
        <tissue evidence="16">Muscle</tissue>
    </source>
</reference>
<dbReference type="PROSITE" id="PS00534">
    <property type="entry name" value="FERROCHELATASE"/>
    <property type="match status" value="1"/>
</dbReference>
<comment type="caution">
    <text evidence="16">The sequence shown here is derived from an EMBL/GenBank/DDBJ whole genome shotgun (WGS) entry which is preliminary data.</text>
</comment>
<evidence type="ECO:0000256" key="15">
    <source>
        <dbReference type="SAM" id="MobiDB-lite"/>
    </source>
</evidence>
<dbReference type="GO" id="GO:0006783">
    <property type="term" value="P:heme biosynthetic process"/>
    <property type="evidence" value="ECO:0007669"/>
    <property type="project" value="UniProtKB-UniRule"/>
</dbReference>
<dbReference type="PANTHER" id="PTHR11108:SF1">
    <property type="entry name" value="FERROCHELATASE, MITOCHONDRIAL"/>
    <property type="match status" value="1"/>
</dbReference>
<accession>A0A4D9DWV7</accession>
<evidence type="ECO:0000256" key="14">
    <source>
        <dbReference type="RuleBase" id="RU000607"/>
    </source>
</evidence>
<evidence type="ECO:0000256" key="2">
    <source>
        <dbReference type="ARBA" id="ARBA00004943"/>
    </source>
</evidence>
<evidence type="ECO:0000313" key="16">
    <source>
        <dbReference type="EMBL" id="TFK01587.1"/>
    </source>
</evidence>
<dbReference type="CDD" id="cd00419">
    <property type="entry name" value="Ferrochelatase_C"/>
    <property type="match status" value="1"/>
</dbReference>
<keyword evidence="6" id="KW-0809">Transit peptide</keyword>
<keyword evidence="4" id="KW-0001">2Fe-2S</keyword>
<dbReference type="Gene3D" id="3.40.50.1400">
    <property type="match status" value="2"/>
</dbReference>
<keyword evidence="4" id="KW-0411">Iron-sulfur</keyword>
<proteinExistence type="inferred from homology"/>
<dbReference type="GO" id="GO:0051537">
    <property type="term" value="F:2 iron, 2 sulfur cluster binding"/>
    <property type="evidence" value="ECO:0007669"/>
    <property type="project" value="UniProtKB-KW"/>
</dbReference>
<keyword evidence="7 14" id="KW-0408">Iron</keyword>
<dbReference type="EMBL" id="QXTE01000222">
    <property type="protein sequence ID" value="TFK01587.1"/>
    <property type="molecule type" value="Genomic_DNA"/>
</dbReference>
<evidence type="ECO:0000313" key="17">
    <source>
        <dbReference type="Proteomes" id="UP000297703"/>
    </source>
</evidence>
<reference evidence="16 17" key="2">
    <citation type="submission" date="2019-04" db="EMBL/GenBank/DDBJ databases">
        <title>The genome sequence of big-headed turtle.</title>
        <authorList>
            <person name="Gong S."/>
        </authorList>
    </citation>
    <scope>NUCLEOTIDE SEQUENCE [LARGE SCALE GENOMIC DNA]</scope>
    <source>
        <strain evidence="16">DO16091913</strain>
        <tissue evidence="16">Muscle</tissue>
    </source>
</reference>
<dbReference type="UniPathway" id="UPA00252">
    <property type="reaction ID" value="UER00325"/>
</dbReference>
<dbReference type="Proteomes" id="UP000297703">
    <property type="component" value="Unassembled WGS sequence"/>
</dbReference>
<keyword evidence="4" id="KW-0479">Metal-binding</keyword>
<evidence type="ECO:0000256" key="7">
    <source>
        <dbReference type="ARBA" id="ARBA00023004"/>
    </source>
</evidence>
<evidence type="ECO:0000256" key="10">
    <source>
        <dbReference type="ARBA" id="ARBA00023136"/>
    </source>
</evidence>
<evidence type="ECO:0000256" key="3">
    <source>
        <dbReference type="ARBA" id="ARBA00007718"/>
    </source>
</evidence>
<keyword evidence="10" id="KW-0472">Membrane</keyword>
<organism evidence="16 17">
    <name type="scientific">Platysternon megacephalum</name>
    <name type="common">big-headed turtle</name>
    <dbReference type="NCBI Taxonomy" id="55544"/>
    <lineage>
        <taxon>Eukaryota</taxon>
        <taxon>Metazoa</taxon>
        <taxon>Chordata</taxon>
        <taxon>Craniata</taxon>
        <taxon>Vertebrata</taxon>
        <taxon>Euteleostomi</taxon>
        <taxon>Archelosauria</taxon>
        <taxon>Testudinata</taxon>
        <taxon>Testudines</taxon>
        <taxon>Cryptodira</taxon>
        <taxon>Durocryptodira</taxon>
        <taxon>Testudinoidea</taxon>
        <taxon>Platysternidae</taxon>
        <taxon>Platysternon</taxon>
    </lineage>
</organism>
<evidence type="ECO:0000256" key="13">
    <source>
        <dbReference type="ARBA" id="ARBA00049915"/>
    </source>
</evidence>
<dbReference type="InterPro" id="IPR033659">
    <property type="entry name" value="Ferrochelatase_N"/>
</dbReference>
<evidence type="ECO:0000256" key="5">
    <source>
        <dbReference type="ARBA" id="ARBA00022792"/>
    </source>
</evidence>
<feature type="region of interest" description="Disordered" evidence="15">
    <location>
        <begin position="164"/>
        <end position="183"/>
    </location>
</feature>
<dbReference type="NCBIfam" id="TIGR00109">
    <property type="entry name" value="hemH"/>
    <property type="match status" value="1"/>
</dbReference>
<keyword evidence="9 14" id="KW-0350">Heme biosynthesis</keyword>
<dbReference type="SUPFAM" id="SSF53800">
    <property type="entry name" value="Chelatase"/>
    <property type="match status" value="1"/>
</dbReference>
<dbReference type="PANTHER" id="PTHR11108">
    <property type="entry name" value="FERROCHELATASE"/>
    <property type="match status" value="1"/>
</dbReference>
<keyword evidence="11 14" id="KW-0456">Lyase</keyword>
<evidence type="ECO:0000256" key="6">
    <source>
        <dbReference type="ARBA" id="ARBA00022946"/>
    </source>
</evidence>
<keyword evidence="12 14" id="KW-0627">Porphyrin biosynthesis</keyword>
<dbReference type="HAMAP" id="MF_00323">
    <property type="entry name" value="Ferrochelatase"/>
    <property type="match status" value="1"/>
</dbReference>
<name>A0A4D9DWV7_9SAUR</name>
<dbReference type="EC" id="4.98.1.1" evidence="14"/>
<dbReference type="STRING" id="55544.A0A4D9DWV7"/>
<keyword evidence="17" id="KW-1185">Reference proteome</keyword>
<comment type="similarity">
    <text evidence="3 14">Belongs to the ferrochelatase family.</text>
</comment>
<evidence type="ECO:0000256" key="4">
    <source>
        <dbReference type="ARBA" id="ARBA00022714"/>
    </source>
</evidence>